<accession>A0A6B3R2J6</accession>
<evidence type="ECO:0000313" key="3">
    <source>
        <dbReference type="Proteomes" id="UP000478505"/>
    </source>
</evidence>
<protein>
    <submittedName>
        <fullName evidence="2">GSCFA domain-containing protein</fullName>
    </submittedName>
</protein>
<dbReference type="RefSeq" id="WP_164005582.1">
    <property type="nucleotide sequence ID" value="NZ_JAAIKD010000007.1"/>
</dbReference>
<dbReference type="GO" id="GO:0016788">
    <property type="term" value="F:hydrolase activity, acting on ester bonds"/>
    <property type="evidence" value="ECO:0007669"/>
    <property type="project" value="UniProtKB-ARBA"/>
</dbReference>
<dbReference type="Proteomes" id="UP000478505">
    <property type="component" value="Unassembled WGS sequence"/>
</dbReference>
<proteinExistence type="predicted"/>
<evidence type="ECO:0000313" key="2">
    <source>
        <dbReference type="EMBL" id="NEV94889.1"/>
    </source>
</evidence>
<dbReference type="InterPro" id="IPR036514">
    <property type="entry name" value="SGNH_hydro_sf"/>
</dbReference>
<organism evidence="2 3">
    <name type="scientific">Psychroflexus aurantiacus</name>
    <dbReference type="NCBI Taxonomy" id="2709310"/>
    <lineage>
        <taxon>Bacteria</taxon>
        <taxon>Pseudomonadati</taxon>
        <taxon>Bacteroidota</taxon>
        <taxon>Flavobacteriia</taxon>
        <taxon>Flavobacteriales</taxon>
        <taxon>Flavobacteriaceae</taxon>
        <taxon>Psychroflexus</taxon>
    </lineage>
</organism>
<gene>
    <name evidence="2" type="ORF">G3567_12120</name>
</gene>
<dbReference type="AlphaFoldDB" id="A0A6B3R2J6"/>
<comment type="caution">
    <text evidence="2">The sequence shown here is derived from an EMBL/GenBank/DDBJ whole genome shotgun (WGS) entry which is preliminary data.</text>
</comment>
<dbReference type="Gene3D" id="3.40.50.1110">
    <property type="entry name" value="SGNH hydrolase"/>
    <property type="match status" value="1"/>
</dbReference>
<keyword evidence="3" id="KW-1185">Reference proteome</keyword>
<feature type="domain" description="GSCFA" evidence="1">
    <location>
        <begin position="21"/>
        <end position="258"/>
    </location>
</feature>
<dbReference type="InterPro" id="IPR014982">
    <property type="entry name" value="GSCFA"/>
</dbReference>
<sequence>MKLTTEVALKKTSYPIDYDSKVVCLGSCFAEHISGKLEDFKFRVSCNPFGILFHPEAILNVVKKAVNGEDFTADDVFHFNEKWHSFFSHSRLSRNSSAEIIAALHSAKKELTESVENTSHVIITFGTSFIYRHIATGQGVANCHRRPQEQFEKQLTPLVELQELLRELISSFEKLQPGVKLIFTISPVRHIKDGIVENQRSKAHLIAALHSVLNEKSGMHTYFPSYELMMDELRDYRYYDRDLIHPSALAVDVIWEKFKLNFISEAVFEDMVKVEKLQKSLAHRSTETKGEAYDKLKAYQYKFKEELVKKYPFMRF</sequence>
<dbReference type="Pfam" id="PF08885">
    <property type="entry name" value="GSCFA"/>
    <property type="match status" value="1"/>
</dbReference>
<reference evidence="2 3" key="1">
    <citation type="submission" date="2020-02" db="EMBL/GenBank/DDBJ databases">
        <title>Flavobacteriaceae Psychroflexus bacterium YR1-1, complete genome.</title>
        <authorList>
            <person name="Li Y."/>
            <person name="Wu S."/>
        </authorList>
    </citation>
    <scope>NUCLEOTIDE SEQUENCE [LARGE SCALE GENOMIC DNA]</scope>
    <source>
        <strain evidence="2 3">YR1-1</strain>
    </source>
</reference>
<evidence type="ECO:0000259" key="1">
    <source>
        <dbReference type="Pfam" id="PF08885"/>
    </source>
</evidence>
<dbReference type="SUPFAM" id="SSF52266">
    <property type="entry name" value="SGNH hydrolase"/>
    <property type="match status" value="1"/>
</dbReference>
<name>A0A6B3R2J6_9FLAO</name>
<dbReference type="EMBL" id="JAAIKD010000007">
    <property type="protein sequence ID" value="NEV94889.1"/>
    <property type="molecule type" value="Genomic_DNA"/>
</dbReference>